<gene>
    <name evidence="1" type="ORF">SHKM778_46920</name>
</gene>
<evidence type="ECO:0008006" key="2">
    <source>
        <dbReference type="Google" id="ProtNLM"/>
    </source>
</evidence>
<evidence type="ECO:0000313" key="1">
    <source>
        <dbReference type="EMBL" id="BFO18304.1"/>
    </source>
</evidence>
<protein>
    <recommendedName>
        <fullName evidence="2">SMI1/KNR4 family protein</fullName>
    </recommendedName>
</protein>
<dbReference type="EMBL" id="AP035768">
    <property type="protein sequence ID" value="BFO18304.1"/>
    <property type="molecule type" value="Genomic_DNA"/>
</dbReference>
<name>A0AAT9HLR9_9ACTN</name>
<organism evidence="1">
    <name type="scientific">Streptomyces haneummycinicus</name>
    <dbReference type="NCBI Taxonomy" id="3074435"/>
    <lineage>
        <taxon>Bacteria</taxon>
        <taxon>Bacillati</taxon>
        <taxon>Actinomycetota</taxon>
        <taxon>Actinomycetes</taxon>
        <taxon>Kitasatosporales</taxon>
        <taxon>Streptomycetaceae</taxon>
        <taxon>Streptomyces</taxon>
    </lineage>
</organism>
<reference evidence="1" key="1">
    <citation type="submission" date="2024-06" db="EMBL/GenBank/DDBJ databases">
        <authorList>
            <consortium name="consrtm"/>
            <person name="Uemura M."/>
            <person name="Terahara T."/>
        </authorList>
    </citation>
    <scope>NUCLEOTIDE SEQUENCE</scope>
    <source>
        <strain evidence="1">KM77-8</strain>
    </source>
</reference>
<sequence>MTDAAHRTAADDDALLVRLHALAWGSESVPASRGCLPDQPFPPLTNTEVDFAERSLGYPLPGLLRRIYTEVGDGGSGRRAASRR</sequence>
<dbReference type="AlphaFoldDB" id="A0AAT9HLR9"/>
<accession>A0AAT9HLR9</accession>
<reference evidence="1" key="2">
    <citation type="submission" date="2024-07" db="EMBL/GenBank/DDBJ databases">
        <title>Streptomyces haneummycinica sp. nov., a new antibiotic-producing actinobacterium isolated from marine sediment.</title>
        <authorList>
            <person name="Uemura M."/>
            <person name="Hamada M."/>
            <person name="Hirano S."/>
            <person name="Kobayashi K."/>
            <person name="Ohshiro T."/>
            <person name="Kobayashi T."/>
            <person name="Terahara T."/>
        </authorList>
    </citation>
    <scope>NUCLEOTIDE SEQUENCE</scope>
    <source>
        <strain evidence="1">KM77-8</strain>
    </source>
</reference>
<proteinExistence type="predicted"/>